<evidence type="ECO:0000313" key="2">
    <source>
        <dbReference type="EMBL" id="AVK76706.1"/>
    </source>
</evidence>
<feature type="compositionally biased region" description="Basic and acidic residues" evidence="1">
    <location>
        <begin position="7"/>
        <end position="44"/>
    </location>
</feature>
<name>A0A2U7UE41_9VIRU</name>
<feature type="compositionally biased region" description="Basic and acidic residues" evidence="1">
    <location>
        <begin position="64"/>
        <end position="76"/>
    </location>
</feature>
<protein>
    <submittedName>
        <fullName evidence="2">Uncharacterized protein</fullName>
    </submittedName>
</protein>
<gene>
    <name evidence="2" type="ORF">pmac_cds_18</name>
</gene>
<feature type="region of interest" description="Disordered" evidence="1">
    <location>
        <begin position="1"/>
        <end position="83"/>
    </location>
</feature>
<feature type="compositionally biased region" description="Polar residues" evidence="1">
    <location>
        <begin position="272"/>
        <end position="281"/>
    </location>
</feature>
<feature type="compositionally biased region" description="Basic and acidic residues" evidence="1">
    <location>
        <begin position="202"/>
        <end position="221"/>
    </location>
</feature>
<feature type="region of interest" description="Disordered" evidence="1">
    <location>
        <begin position="189"/>
        <end position="236"/>
    </location>
</feature>
<organism evidence="2">
    <name type="scientific">Pandoravirus macleodensis</name>
    <dbReference type="NCBI Taxonomy" id="2107707"/>
    <lineage>
        <taxon>Viruses</taxon>
        <taxon>Pandoravirus</taxon>
    </lineage>
</organism>
<proteinExistence type="predicted"/>
<dbReference type="Proteomes" id="UP000249758">
    <property type="component" value="Segment"/>
</dbReference>
<evidence type="ECO:0000256" key="1">
    <source>
        <dbReference type="SAM" id="MobiDB-lite"/>
    </source>
</evidence>
<dbReference type="KEGG" id="vg:36841161"/>
<dbReference type="GeneID" id="36841161"/>
<accession>A0A2U7UE41</accession>
<dbReference type="RefSeq" id="YP_009480702.1">
    <property type="nucleotide sequence ID" value="NC_037665.1"/>
</dbReference>
<dbReference type="EMBL" id="MG011691">
    <property type="protein sequence ID" value="AVK76706.1"/>
    <property type="molecule type" value="Genomic_DNA"/>
</dbReference>
<reference evidence="2" key="1">
    <citation type="journal article" date="2018" name="Nat. Commun.">
        <title>Diversity and evolution of the emerging Pandoraviridae family.</title>
        <authorList>
            <person name="Legendre M."/>
            <person name="Fabre E."/>
            <person name="Poirot O."/>
            <person name="Jeudy S."/>
            <person name="Lartigue A."/>
            <person name="Alempic J.M."/>
            <person name="Beucher L."/>
            <person name="Philippe N."/>
            <person name="Bertaux L."/>
            <person name="Christo-Foroux E."/>
            <person name="Labadie K."/>
            <person name="Coute Y."/>
            <person name="Abergel C."/>
            <person name="Claverie J.M."/>
        </authorList>
    </citation>
    <scope>NUCLEOTIDE SEQUENCE [LARGE SCALE GENOMIC DNA]</scope>
    <source>
        <strain evidence="2">Macleodensis</strain>
    </source>
</reference>
<feature type="region of interest" description="Disordered" evidence="1">
    <location>
        <begin position="267"/>
        <end position="302"/>
    </location>
</feature>
<feature type="compositionally biased region" description="Basic and acidic residues" evidence="1">
    <location>
        <begin position="286"/>
        <end position="302"/>
    </location>
</feature>
<sequence length="494" mass="54086">MAAYRGRYFERPVGRDSDNDDRRWFDDLLHSPARSDARQDEFGRQRRPAPPARNRPDQRRRRWGHDNVAPRHKENAGDNCRLPRMTQDGEAISAVELVGIASGARDHHARELCNVILRTLTRRGWVFATEPLGWETPSSVVQAGDVAQFLAAAANAIGGSPFGARLRCYHKTPAYEALLDHVDRTRRDYAARSPPAQVPASHHLETFQTDENKGHSVERSPRPATPPQQQQQIAPSHVAEQALPLGNPSQHTDAIAAVNVSAAVKHAPAETASAQDKSSGNAEDDGAWHRKEQDAGASLDYREAERDHNETLVERMASVAHTDRPLCVWRHSDGVWALVFAVRPGAHPRRPWRVVAGHRAALGLDEQHATHARDDTDNNDDGVWIDRAKVIERACHALCSPANVVAAAPSPALEPPLCDDPDAVGFDSTWAHVTALCCLDQMGRGCASTHVPHALVVHLAARLVEASAHDTPHAARCRDLADALSARLGHNGSV</sequence>